<evidence type="ECO:0000313" key="3">
    <source>
        <dbReference type="Proteomes" id="UP001595997"/>
    </source>
</evidence>
<accession>A0ABV9A889</accession>
<name>A0ABV9A889_9ACTN</name>
<dbReference type="RefSeq" id="WP_386446859.1">
    <property type="nucleotide sequence ID" value="NZ_JBHSFH010000006.1"/>
</dbReference>
<proteinExistence type="predicted"/>
<gene>
    <name evidence="2" type="ORF">ACFPA8_12370</name>
</gene>
<comment type="caution">
    <text evidence="2">The sequence shown here is derived from an EMBL/GenBank/DDBJ whole genome shotgun (WGS) entry which is preliminary data.</text>
</comment>
<evidence type="ECO:0000313" key="2">
    <source>
        <dbReference type="EMBL" id="MFC4494930.1"/>
    </source>
</evidence>
<organism evidence="2 3">
    <name type="scientific">Streptomyces ovatisporus</name>
    <dbReference type="NCBI Taxonomy" id="1128682"/>
    <lineage>
        <taxon>Bacteria</taxon>
        <taxon>Bacillati</taxon>
        <taxon>Actinomycetota</taxon>
        <taxon>Actinomycetes</taxon>
        <taxon>Kitasatosporales</taxon>
        <taxon>Streptomycetaceae</taxon>
        <taxon>Streptomyces</taxon>
    </lineage>
</organism>
<sequence>MTEQTEQATADEGQTEASGSREAQQLRRRLREAERERDALLERVTAFQSAEVERLAAEKLEVAGDLFAVGGIELAGLLAEDGSVDPDKVSAAADALVAERPGLANQAAARDASREALQGAMGARGTVAGGAPSWQGLFSS</sequence>
<keyword evidence="3" id="KW-1185">Reference proteome</keyword>
<dbReference type="Proteomes" id="UP001595997">
    <property type="component" value="Unassembled WGS sequence"/>
</dbReference>
<feature type="region of interest" description="Disordered" evidence="1">
    <location>
        <begin position="1"/>
        <end position="32"/>
    </location>
</feature>
<evidence type="ECO:0000256" key="1">
    <source>
        <dbReference type="SAM" id="MobiDB-lite"/>
    </source>
</evidence>
<reference evidence="3" key="1">
    <citation type="journal article" date="2019" name="Int. J. Syst. Evol. Microbiol.">
        <title>The Global Catalogue of Microorganisms (GCM) 10K type strain sequencing project: providing services to taxonomists for standard genome sequencing and annotation.</title>
        <authorList>
            <consortium name="The Broad Institute Genomics Platform"/>
            <consortium name="The Broad Institute Genome Sequencing Center for Infectious Disease"/>
            <person name="Wu L."/>
            <person name="Ma J."/>
        </authorList>
    </citation>
    <scope>NUCLEOTIDE SEQUENCE [LARGE SCALE GENOMIC DNA]</scope>
    <source>
        <strain evidence="3">CGMCC 4.7357</strain>
    </source>
</reference>
<dbReference type="EMBL" id="JBHSFH010000006">
    <property type="protein sequence ID" value="MFC4494930.1"/>
    <property type="molecule type" value="Genomic_DNA"/>
</dbReference>
<protein>
    <submittedName>
        <fullName evidence="2">Uncharacterized protein</fullName>
    </submittedName>
</protein>